<keyword evidence="2" id="KW-1185">Reference proteome</keyword>
<proteinExistence type="predicted"/>
<comment type="caution">
    <text evidence="1">The sequence shown here is derived from an EMBL/GenBank/DDBJ whole genome shotgun (WGS) entry which is preliminary data.</text>
</comment>
<evidence type="ECO:0000313" key="1">
    <source>
        <dbReference type="EMBL" id="CAL1278187.1"/>
    </source>
</evidence>
<sequence length="191" mass="21955">MFYIDVHTVRFAAVKTESHETSREILQETGHWTEWSSCMKNDTCDSSRIRVRRKYCGASIDDLCGSNTEIVETRPCLCPLPDFVATLTTSSLLLPAGDWSEWSVWSSCLTFNKICDPSQLQRRTRNCLGSKSRMLPSTVCHRKSGESAMQIRHCICTQNIDDYAQTENEETKKETTLKIFENDYMHWVIPV</sequence>
<accession>A0AAV2A2C3</accession>
<name>A0AAV2A2C3_9ARAC</name>
<dbReference type="PROSITE" id="PS50092">
    <property type="entry name" value="TSP1"/>
    <property type="match status" value="1"/>
</dbReference>
<protein>
    <submittedName>
        <fullName evidence="1">Uncharacterized protein</fullName>
    </submittedName>
</protein>
<dbReference type="Proteomes" id="UP001497382">
    <property type="component" value="Unassembled WGS sequence"/>
</dbReference>
<reference evidence="1 2" key="1">
    <citation type="submission" date="2024-04" db="EMBL/GenBank/DDBJ databases">
        <authorList>
            <person name="Rising A."/>
            <person name="Reimegard J."/>
            <person name="Sonavane S."/>
            <person name="Akerstrom W."/>
            <person name="Nylinder S."/>
            <person name="Hedman E."/>
            <person name="Kallberg Y."/>
        </authorList>
    </citation>
    <scope>NUCLEOTIDE SEQUENCE [LARGE SCALE GENOMIC DNA]</scope>
</reference>
<organism evidence="1 2">
    <name type="scientific">Larinioides sclopetarius</name>
    <dbReference type="NCBI Taxonomy" id="280406"/>
    <lineage>
        <taxon>Eukaryota</taxon>
        <taxon>Metazoa</taxon>
        <taxon>Ecdysozoa</taxon>
        <taxon>Arthropoda</taxon>
        <taxon>Chelicerata</taxon>
        <taxon>Arachnida</taxon>
        <taxon>Araneae</taxon>
        <taxon>Araneomorphae</taxon>
        <taxon>Entelegynae</taxon>
        <taxon>Araneoidea</taxon>
        <taxon>Araneidae</taxon>
        <taxon>Larinioides</taxon>
    </lineage>
</organism>
<evidence type="ECO:0000313" key="2">
    <source>
        <dbReference type="Proteomes" id="UP001497382"/>
    </source>
</evidence>
<dbReference type="EMBL" id="CAXIEN010000110">
    <property type="protein sequence ID" value="CAL1278187.1"/>
    <property type="molecule type" value="Genomic_DNA"/>
</dbReference>
<dbReference type="InterPro" id="IPR000884">
    <property type="entry name" value="TSP1_rpt"/>
</dbReference>
<gene>
    <name evidence="1" type="ORF">LARSCL_LOCUS9640</name>
</gene>
<dbReference type="AlphaFoldDB" id="A0AAV2A2C3"/>